<reference evidence="23" key="1">
    <citation type="journal article" date="2016" name="Insect Biochem. Mol. Biol.">
        <title>Multifaceted biological insights from a draft genome sequence of the tobacco hornworm moth, Manduca sexta.</title>
        <authorList>
            <person name="Kanost M.R."/>
            <person name="Arrese E.L."/>
            <person name="Cao X."/>
            <person name="Chen Y.R."/>
            <person name="Chellapilla S."/>
            <person name="Goldsmith M.R."/>
            <person name="Grosse-Wilde E."/>
            <person name="Heckel D.G."/>
            <person name="Herndon N."/>
            <person name="Jiang H."/>
            <person name="Papanicolaou A."/>
            <person name="Qu J."/>
            <person name="Soulages J.L."/>
            <person name="Vogel H."/>
            <person name="Walters J."/>
            <person name="Waterhouse R.M."/>
            <person name="Ahn S.J."/>
            <person name="Almeida F.C."/>
            <person name="An C."/>
            <person name="Aqrawi P."/>
            <person name="Bretschneider A."/>
            <person name="Bryant W.B."/>
            <person name="Bucks S."/>
            <person name="Chao H."/>
            <person name="Chevignon G."/>
            <person name="Christen J.M."/>
            <person name="Clarke D.F."/>
            <person name="Dittmer N.T."/>
            <person name="Ferguson L.C.F."/>
            <person name="Garavelou S."/>
            <person name="Gordon K.H.J."/>
            <person name="Gunaratna R.T."/>
            <person name="Han Y."/>
            <person name="Hauser F."/>
            <person name="He Y."/>
            <person name="Heidel-Fischer H."/>
            <person name="Hirsh A."/>
            <person name="Hu Y."/>
            <person name="Jiang H."/>
            <person name="Kalra D."/>
            <person name="Klinner C."/>
            <person name="Konig C."/>
            <person name="Kovar C."/>
            <person name="Kroll A.R."/>
            <person name="Kuwar S.S."/>
            <person name="Lee S.L."/>
            <person name="Lehman R."/>
            <person name="Li K."/>
            <person name="Li Z."/>
            <person name="Liang H."/>
            <person name="Lovelace S."/>
            <person name="Lu Z."/>
            <person name="Mansfield J.H."/>
            <person name="McCulloch K.J."/>
            <person name="Mathew T."/>
            <person name="Morton B."/>
            <person name="Muzny D.M."/>
            <person name="Neunemann D."/>
            <person name="Ongeri F."/>
            <person name="Pauchet Y."/>
            <person name="Pu L.L."/>
            <person name="Pyrousis I."/>
            <person name="Rao X.J."/>
            <person name="Redding A."/>
            <person name="Roesel C."/>
            <person name="Sanchez-Gracia A."/>
            <person name="Schaack S."/>
            <person name="Shukla A."/>
            <person name="Tetreau G."/>
            <person name="Wang Y."/>
            <person name="Xiong G.H."/>
            <person name="Traut W."/>
            <person name="Walsh T.K."/>
            <person name="Worley K.C."/>
            <person name="Wu D."/>
            <person name="Wu W."/>
            <person name="Wu Y.Q."/>
            <person name="Zhang X."/>
            <person name="Zou Z."/>
            <person name="Zucker H."/>
            <person name="Briscoe A.D."/>
            <person name="Burmester T."/>
            <person name="Clem R.J."/>
            <person name="Feyereisen R."/>
            <person name="Grimmelikhuijzen C.J.P."/>
            <person name="Hamodrakas S.J."/>
            <person name="Hansson B.S."/>
            <person name="Huguet E."/>
            <person name="Jermiin L.S."/>
            <person name="Lan Q."/>
            <person name="Lehman H.K."/>
            <person name="Lorenzen M."/>
            <person name="Merzendorfer H."/>
            <person name="Michalopoulos I."/>
            <person name="Morton D.B."/>
            <person name="Muthukrishnan S."/>
            <person name="Oakeshott J.G."/>
            <person name="Palmer W."/>
            <person name="Park Y."/>
            <person name="Passarelli A.L."/>
            <person name="Rozas J."/>
            <person name="Schwartz L.M."/>
            <person name="Smith W."/>
            <person name="Southgate A."/>
            <person name="Vilcinskas A."/>
            <person name="Vogt R."/>
            <person name="Wang P."/>
            <person name="Werren J."/>
            <person name="Yu X.Q."/>
            <person name="Zhou J.J."/>
            <person name="Brown S.J."/>
            <person name="Scherer S.E."/>
            <person name="Richards S."/>
            <person name="Blissard G.W."/>
        </authorList>
    </citation>
    <scope>NUCLEOTIDE SEQUENCE</scope>
</reference>
<gene>
    <name evidence="23" type="ORF">O3G_MSEX004598</name>
</gene>
<keyword evidence="12 17" id="KW-0804">Transcription</keyword>
<dbReference type="PRINTS" id="PR01271">
    <property type="entry name" value="HISDACETLASE"/>
</dbReference>
<evidence type="ECO:0000256" key="3">
    <source>
        <dbReference type="ARBA" id="ARBA00004286"/>
    </source>
</evidence>
<feature type="compositionally biased region" description="Basic and acidic residues" evidence="21">
    <location>
        <begin position="383"/>
        <end position="399"/>
    </location>
</feature>
<comment type="caution">
    <text evidence="23">The sequence shown here is derived from an EMBL/GenBank/DDBJ whole genome shotgun (WGS) entry which is preliminary data.</text>
</comment>
<dbReference type="Pfam" id="PF00850">
    <property type="entry name" value="Hist_deacetyl"/>
    <property type="match status" value="1"/>
</dbReference>
<evidence type="ECO:0000256" key="14">
    <source>
        <dbReference type="ARBA" id="ARBA00049136"/>
    </source>
</evidence>
<evidence type="ECO:0000256" key="6">
    <source>
        <dbReference type="ARBA" id="ARBA00022490"/>
    </source>
</evidence>
<reference evidence="23" key="2">
    <citation type="submission" date="2020-12" db="EMBL/GenBank/DDBJ databases">
        <authorList>
            <person name="Kanost M."/>
        </authorList>
    </citation>
    <scope>NUCLEOTIDE SEQUENCE</scope>
</reference>
<comment type="cofactor">
    <cofactor evidence="1">
        <name>a divalent metal cation</name>
        <dbReference type="ChEBI" id="CHEBI:60240"/>
    </cofactor>
</comment>
<dbReference type="GO" id="GO:0141221">
    <property type="term" value="F:histone deacetylase activity, hydrolytic mechanism"/>
    <property type="evidence" value="ECO:0007669"/>
    <property type="project" value="UniProtKB-EC"/>
</dbReference>
<comment type="catalytic activity">
    <reaction evidence="16">
        <text>N(6)-acetyl-L-lysyl-[histone] + H2O = L-lysyl-[histone] + acetate</text>
        <dbReference type="Rhea" id="RHEA:58196"/>
        <dbReference type="Rhea" id="RHEA-COMP:9845"/>
        <dbReference type="Rhea" id="RHEA-COMP:11338"/>
        <dbReference type="ChEBI" id="CHEBI:15377"/>
        <dbReference type="ChEBI" id="CHEBI:29969"/>
        <dbReference type="ChEBI" id="CHEBI:30089"/>
        <dbReference type="ChEBI" id="CHEBI:61930"/>
        <dbReference type="EC" id="3.5.1.98"/>
    </reaction>
    <physiologicalReaction direction="left-to-right" evidence="16">
        <dbReference type="Rhea" id="RHEA:58197"/>
    </physiologicalReaction>
</comment>
<dbReference type="GO" id="GO:0005737">
    <property type="term" value="C:cytoplasm"/>
    <property type="evidence" value="ECO:0007669"/>
    <property type="project" value="UniProtKB-SubCell"/>
</dbReference>
<evidence type="ECO:0000256" key="15">
    <source>
        <dbReference type="ARBA" id="ARBA00049193"/>
    </source>
</evidence>
<organism evidence="23 24">
    <name type="scientific">Manduca sexta</name>
    <name type="common">Tobacco hawkmoth</name>
    <name type="synonym">Tobacco hornworm</name>
    <dbReference type="NCBI Taxonomy" id="7130"/>
    <lineage>
        <taxon>Eukaryota</taxon>
        <taxon>Metazoa</taxon>
        <taxon>Ecdysozoa</taxon>
        <taxon>Arthropoda</taxon>
        <taxon>Hexapoda</taxon>
        <taxon>Insecta</taxon>
        <taxon>Pterygota</taxon>
        <taxon>Neoptera</taxon>
        <taxon>Endopterygota</taxon>
        <taxon>Lepidoptera</taxon>
        <taxon>Glossata</taxon>
        <taxon>Ditrysia</taxon>
        <taxon>Bombycoidea</taxon>
        <taxon>Sphingidae</taxon>
        <taxon>Sphinginae</taxon>
        <taxon>Sphingini</taxon>
        <taxon>Manduca</taxon>
    </lineage>
</organism>
<evidence type="ECO:0000256" key="2">
    <source>
        <dbReference type="ARBA" id="ARBA00004123"/>
    </source>
</evidence>
<comment type="subcellular location">
    <subcellularLocation>
        <location evidence="3">Chromosome</location>
    </subcellularLocation>
    <subcellularLocation>
        <location evidence="4">Cytoplasm</location>
    </subcellularLocation>
    <subcellularLocation>
        <location evidence="2 17">Nucleus</location>
    </subcellularLocation>
</comment>
<evidence type="ECO:0000256" key="18">
    <source>
        <dbReference type="PIRSR" id="PIRSR037913-1"/>
    </source>
</evidence>
<protein>
    <recommendedName>
        <fullName evidence="17">Histone deacetylase</fullName>
        <ecNumber evidence="17">3.5.1.98</ecNumber>
    </recommendedName>
</protein>
<dbReference type="EC" id="3.5.1.98" evidence="17"/>
<evidence type="ECO:0000256" key="20">
    <source>
        <dbReference type="PIRSR" id="PIRSR037913-3"/>
    </source>
</evidence>
<dbReference type="InterPro" id="IPR037138">
    <property type="entry name" value="His_deacetylse_dom_sf"/>
</dbReference>
<evidence type="ECO:0000256" key="7">
    <source>
        <dbReference type="ARBA" id="ARBA00022491"/>
    </source>
</evidence>
<dbReference type="InterPro" id="IPR023801">
    <property type="entry name" value="His_deacetylse_dom"/>
</dbReference>
<feature type="binding site" evidence="19">
    <location>
        <position position="143"/>
    </location>
    <ligand>
        <name>substrate</name>
    </ligand>
</feature>
<dbReference type="InterPro" id="IPR023696">
    <property type="entry name" value="Ureohydrolase_dom_sf"/>
</dbReference>
<evidence type="ECO:0000256" key="5">
    <source>
        <dbReference type="ARBA" id="ARBA00022454"/>
    </source>
</evidence>
<comment type="catalytic activity">
    <reaction evidence="15">
        <text>N(6)-(2E)-butenoyl-L-lysyl-[protein] + H2O = (2E)-2-butenoate + L-lysyl-[protein]</text>
        <dbReference type="Rhea" id="RHEA:69172"/>
        <dbReference type="Rhea" id="RHEA-COMP:9752"/>
        <dbReference type="Rhea" id="RHEA-COMP:13707"/>
        <dbReference type="ChEBI" id="CHEBI:15377"/>
        <dbReference type="ChEBI" id="CHEBI:29969"/>
        <dbReference type="ChEBI" id="CHEBI:35899"/>
        <dbReference type="ChEBI" id="CHEBI:137954"/>
    </reaction>
    <physiologicalReaction direction="left-to-right" evidence="15">
        <dbReference type="Rhea" id="RHEA:69173"/>
    </physiologicalReaction>
</comment>
<keyword evidence="5" id="KW-0158">Chromosome</keyword>
<feature type="binding site" evidence="19">
    <location>
        <position position="93"/>
    </location>
    <ligand>
        <name>substrate</name>
    </ligand>
</feature>
<dbReference type="PANTHER" id="PTHR10625">
    <property type="entry name" value="HISTONE DEACETYLASE HDAC1-RELATED"/>
    <property type="match status" value="1"/>
</dbReference>
<dbReference type="GO" id="GO:0031507">
    <property type="term" value="P:heterochromatin formation"/>
    <property type="evidence" value="ECO:0007669"/>
    <property type="project" value="TreeGrafter"/>
</dbReference>
<feature type="domain" description="Histone deacetylase" evidence="22">
    <location>
        <begin position="27"/>
        <end position="312"/>
    </location>
</feature>
<evidence type="ECO:0000256" key="10">
    <source>
        <dbReference type="ARBA" id="ARBA00022853"/>
    </source>
</evidence>
<keyword evidence="11 17" id="KW-0805">Transcription regulation</keyword>
<feature type="binding site" evidence="20">
    <location>
        <position position="172"/>
    </location>
    <ligand>
        <name>a divalent metal cation</name>
        <dbReference type="ChEBI" id="CHEBI:60240"/>
    </ligand>
</feature>
<keyword evidence="6" id="KW-0963">Cytoplasm</keyword>
<dbReference type="AlphaFoldDB" id="A0A921YX69"/>
<dbReference type="PANTHER" id="PTHR10625:SF14">
    <property type="entry name" value="HISTONE DEACETYLASE 8"/>
    <property type="match status" value="1"/>
</dbReference>
<evidence type="ECO:0000256" key="8">
    <source>
        <dbReference type="ARBA" id="ARBA00022723"/>
    </source>
</evidence>
<dbReference type="SUPFAM" id="SSF52768">
    <property type="entry name" value="Arginase/deacetylase"/>
    <property type="match status" value="1"/>
</dbReference>
<dbReference type="InterPro" id="IPR003084">
    <property type="entry name" value="HDAC_I/II"/>
</dbReference>
<keyword evidence="13 17" id="KW-0539">Nucleus</keyword>
<comment type="similarity">
    <text evidence="17">Belongs to the histone deacetylase family. HD Type 1 subfamily.</text>
</comment>
<dbReference type="Gene3D" id="3.40.800.20">
    <property type="entry name" value="Histone deacetylase domain"/>
    <property type="match status" value="1"/>
</dbReference>
<evidence type="ECO:0000256" key="19">
    <source>
        <dbReference type="PIRSR" id="PIRSR037913-2"/>
    </source>
</evidence>
<evidence type="ECO:0000256" key="1">
    <source>
        <dbReference type="ARBA" id="ARBA00001968"/>
    </source>
</evidence>
<evidence type="ECO:0000256" key="4">
    <source>
        <dbReference type="ARBA" id="ARBA00004496"/>
    </source>
</evidence>
<dbReference type="EMBL" id="JH668337">
    <property type="protein sequence ID" value="KAG6446851.1"/>
    <property type="molecule type" value="Genomic_DNA"/>
</dbReference>
<feature type="region of interest" description="Disordered" evidence="21">
    <location>
        <begin position="381"/>
        <end position="405"/>
    </location>
</feature>
<accession>A0A921YX69</accession>
<keyword evidence="9 17" id="KW-0378">Hydrolase</keyword>
<keyword evidence="10 17" id="KW-0156">Chromatin regulator</keyword>
<keyword evidence="24" id="KW-1185">Reference proteome</keyword>
<keyword evidence="8 20" id="KW-0479">Metal-binding</keyword>
<dbReference type="PRINTS" id="PR01270">
    <property type="entry name" value="HDASUPER"/>
</dbReference>
<evidence type="ECO:0000256" key="11">
    <source>
        <dbReference type="ARBA" id="ARBA00023015"/>
    </source>
</evidence>
<feature type="binding site" evidence="19">
    <location>
        <position position="298"/>
    </location>
    <ligand>
        <name>substrate</name>
    </ligand>
</feature>
<dbReference type="GO" id="GO:0005694">
    <property type="term" value="C:chromosome"/>
    <property type="evidence" value="ECO:0007669"/>
    <property type="project" value="UniProtKB-SubCell"/>
</dbReference>
<feature type="binding site" evidence="20">
    <location>
        <position position="170"/>
    </location>
    <ligand>
        <name>a divalent metal cation</name>
        <dbReference type="ChEBI" id="CHEBI:60240"/>
    </ligand>
</feature>
<dbReference type="GO" id="GO:0005634">
    <property type="term" value="C:nucleus"/>
    <property type="evidence" value="ECO:0007669"/>
    <property type="project" value="UniProtKB-SubCell"/>
</dbReference>
<evidence type="ECO:0000313" key="23">
    <source>
        <dbReference type="EMBL" id="KAG6446850.1"/>
    </source>
</evidence>
<evidence type="ECO:0000256" key="17">
    <source>
        <dbReference type="PIRNR" id="PIRNR037913"/>
    </source>
</evidence>
<name>A0A921YX69_MANSE</name>
<dbReference type="InterPro" id="IPR000286">
    <property type="entry name" value="HDACs"/>
</dbReference>
<evidence type="ECO:0000256" key="21">
    <source>
        <dbReference type="SAM" id="MobiDB-lite"/>
    </source>
</evidence>
<evidence type="ECO:0000256" key="16">
    <source>
        <dbReference type="ARBA" id="ARBA00049416"/>
    </source>
</evidence>
<evidence type="ECO:0000259" key="22">
    <source>
        <dbReference type="Pfam" id="PF00850"/>
    </source>
</evidence>
<feature type="active site" description="Proton acceptor" evidence="18">
    <location>
        <position position="135"/>
    </location>
</feature>
<comment type="catalytic activity">
    <reaction evidence="14">
        <text>N(6)-acetyl-L-lysyl-[protein] + H2O = L-lysyl-[protein] + acetate</text>
        <dbReference type="Rhea" id="RHEA:58108"/>
        <dbReference type="Rhea" id="RHEA-COMP:9752"/>
        <dbReference type="Rhea" id="RHEA-COMP:10731"/>
        <dbReference type="ChEBI" id="CHEBI:15377"/>
        <dbReference type="ChEBI" id="CHEBI:29969"/>
        <dbReference type="ChEBI" id="CHEBI:30089"/>
        <dbReference type="ChEBI" id="CHEBI:61930"/>
    </reaction>
    <physiologicalReaction direction="left-to-right" evidence="14">
        <dbReference type="Rhea" id="RHEA:58109"/>
    </physiologicalReaction>
</comment>
<sequence>MNDIRLFYIWGDKLIEDCNRLPAVLGRARLVNNLIEAYGLLSKIKVVRSSSASYEDLKEFHSELYLEHLKTFRDIQDDYMTNSQDEEYGIGYDCPPVSNMFDLVSTIAGGSMTAAKCLVLGMADVAINWCGGWHHAHRVGADGFCYVNDIVIAIEKLLKKFPKILYIDLDVHHGNGVQDAYSSSKSVFTLSFHKYEPGFYPGSGSINDIGSSKGKGYSCNFPLHELYSDDTIEYVFEKVFNSVYSYFNPDAIVVQCGADALARDPHGGAQLTTRGYCSCVRMVLDKRKPTMLLGGGGYKHTNAARLWTSITAMVAGIDIDDSIPEHDDWPIYGPDYMLTIEPTLAKDNNKKEYLDDCINKINDNLEKYLGLGMNANCTSTEPQVKKQKTDSTQLNKKDDDIDNCF</sequence>
<dbReference type="GO" id="GO:0046872">
    <property type="term" value="F:metal ion binding"/>
    <property type="evidence" value="ECO:0007669"/>
    <property type="project" value="UniProtKB-KW"/>
</dbReference>
<dbReference type="PIRSF" id="PIRSF037913">
    <property type="entry name" value="His_deacetylse_1"/>
    <property type="match status" value="1"/>
</dbReference>
<feature type="binding site" evidence="20">
    <location>
        <position position="259"/>
    </location>
    <ligand>
        <name>a divalent metal cation</name>
        <dbReference type="ChEBI" id="CHEBI:60240"/>
    </ligand>
</feature>
<evidence type="ECO:0000256" key="12">
    <source>
        <dbReference type="ARBA" id="ARBA00023163"/>
    </source>
</evidence>
<evidence type="ECO:0000256" key="13">
    <source>
        <dbReference type="ARBA" id="ARBA00023242"/>
    </source>
</evidence>
<keyword evidence="7" id="KW-0678">Repressor</keyword>
<dbReference type="Proteomes" id="UP000791440">
    <property type="component" value="Unassembled WGS sequence"/>
</dbReference>
<evidence type="ECO:0000313" key="24">
    <source>
        <dbReference type="Proteomes" id="UP000791440"/>
    </source>
</evidence>
<proteinExistence type="inferred from homology"/>
<dbReference type="OrthoDB" id="73273at2759"/>
<evidence type="ECO:0000256" key="9">
    <source>
        <dbReference type="ARBA" id="ARBA00022801"/>
    </source>
</evidence>
<dbReference type="EMBL" id="JH668337">
    <property type="protein sequence ID" value="KAG6446850.1"/>
    <property type="molecule type" value="Genomic_DNA"/>
</dbReference>